<accession>A0ABT8T9A3</accession>
<comment type="caution">
    <text evidence="1">The sequence shown here is derived from an EMBL/GenBank/DDBJ whole genome shotgun (WGS) entry which is preliminary data.</text>
</comment>
<dbReference type="Pfam" id="PF13344">
    <property type="entry name" value="Hydrolase_6"/>
    <property type="match status" value="1"/>
</dbReference>
<dbReference type="PANTHER" id="PTHR19288">
    <property type="entry name" value="4-NITROPHENYLPHOSPHATASE-RELATED"/>
    <property type="match status" value="1"/>
</dbReference>
<evidence type="ECO:0000313" key="1">
    <source>
        <dbReference type="EMBL" id="MDO2409825.1"/>
    </source>
</evidence>
<dbReference type="EMBL" id="JAULJQ010000008">
    <property type="protein sequence ID" value="MDO2409825.1"/>
    <property type="molecule type" value="Genomic_DNA"/>
</dbReference>
<dbReference type="PANTHER" id="PTHR19288:SF46">
    <property type="entry name" value="HALOACID DEHALOGENASE-LIKE HYDROLASE DOMAIN-CONTAINING PROTEIN 2"/>
    <property type="match status" value="1"/>
</dbReference>
<dbReference type="SUPFAM" id="SSF56784">
    <property type="entry name" value="HAD-like"/>
    <property type="match status" value="1"/>
</dbReference>
<reference evidence="1 2" key="1">
    <citation type="submission" date="2023-06" db="EMBL/GenBank/DDBJ databases">
        <title>Campylobacter magnum sp. nov., isolated from cecal contents of domestic pigs (Sus scrofa domesticus).</title>
        <authorList>
            <person name="Papic B."/>
            <person name="Gruntar I."/>
        </authorList>
    </citation>
    <scope>NUCLEOTIDE SEQUENCE [LARGE SCALE GENOMIC DNA]</scope>
    <source>
        <strain evidence="2">34484-21</strain>
    </source>
</reference>
<dbReference type="Gene3D" id="3.40.50.1000">
    <property type="entry name" value="HAD superfamily/HAD-like"/>
    <property type="match status" value="2"/>
</dbReference>
<dbReference type="Proteomes" id="UP001171111">
    <property type="component" value="Unassembled WGS sequence"/>
</dbReference>
<dbReference type="Pfam" id="PF13242">
    <property type="entry name" value="Hydrolase_like"/>
    <property type="match status" value="1"/>
</dbReference>
<sequence length="276" mass="30202">MYFVDVQGTLISDSDKSPIYGSKNLIRYFNTHNIPYMVITNNTKAKSSDFLANLKSKGLDIRPDAYIDPFCVLNDVCKPCSAALFGAPQFIKTMDELGYTQDFSSPKAVIIASYDAFSFDDFAKMIELVQKGAKLIAMHATSTYKKNGKLYPGVGAIASMIEYATGIKAAVVGKPSELFYRTALIKASKQLSSKEILYQNLHEGMAQSSEFMDFSSVSIISDDAKGDLLGAKELGMQTILVLSGKVDKLENAGVRSSAINYTFGNVGRFLESIEDE</sequence>
<keyword evidence="1" id="KW-0378">Hydrolase</keyword>
<dbReference type="NCBIfam" id="TIGR01460">
    <property type="entry name" value="HAD-SF-IIA"/>
    <property type="match status" value="1"/>
</dbReference>
<dbReference type="InterPro" id="IPR036412">
    <property type="entry name" value="HAD-like_sf"/>
</dbReference>
<name>A0ABT8T9A3_9BACT</name>
<keyword evidence="2" id="KW-1185">Reference proteome</keyword>
<evidence type="ECO:0000313" key="2">
    <source>
        <dbReference type="Proteomes" id="UP001171111"/>
    </source>
</evidence>
<proteinExistence type="predicted"/>
<organism evidence="1 2">
    <name type="scientific">Campylobacter magnus</name>
    <dbReference type="NCBI Taxonomy" id="3026462"/>
    <lineage>
        <taxon>Bacteria</taxon>
        <taxon>Pseudomonadati</taxon>
        <taxon>Campylobacterota</taxon>
        <taxon>Epsilonproteobacteria</taxon>
        <taxon>Campylobacterales</taxon>
        <taxon>Campylobacteraceae</taxon>
        <taxon>Campylobacter</taxon>
    </lineage>
</organism>
<protein>
    <submittedName>
        <fullName evidence="1">HAD-IIA family hydrolase</fullName>
    </submittedName>
</protein>
<gene>
    <name evidence="1" type="ORF">Q2362_06905</name>
</gene>
<dbReference type="InterPro" id="IPR023214">
    <property type="entry name" value="HAD_sf"/>
</dbReference>
<dbReference type="GO" id="GO:0016787">
    <property type="term" value="F:hydrolase activity"/>
    <property type="evidence" value="ECO:0007669"/>
    <property type="project" value="UniProtKB-KW"/>
</dbReference>
<dbReference type="InterPro" id="IPR006357">
    <property type="entry name" value="HAD-SF_hydro_IIA"/>
</dbReference>